<keyword evidence="2" id="KW-1185">Reference proteome</keyword>
<protein>
    <submittedName>
        <fullName evidence="1">Uncharacterized protein</fullName>
    </submittedName>
</protein>
<comment type="caution">
    <text evidence="1">The sequence shown here is derived from an EMBL/GenBank/DDBJ whole genome shotgun (WGS) entry which is preliminary data.</text>
</comment>
<evidence type="ECO:0000313" key="1">
    <source>
        <dbReference type="EMBL" id="MFD0287954.1"/>
    </source>
</evidence>
<sequence length="125" mass="13523">MTGMDSRSEPRPPGFNADETTLPAFLDHLRDAVAGVTICASRWTVEQGAVDVAWEAWRLHHPWMDDTPNMFPTALPALRVAAREAGFTMSCEERTGSLLAVLAAARPGAAFSNSARVWAKARLGS</sequence>
<dbReference type="RefSeq" id="WP_381264821.1">
    <property type="nucleotide sequence ID" value="NZ_JBHTBI010000126.1"/>
</dbReference>
<dbReference type="Proteomes" id="UP001596957">
    <property type="component" value="Unassembled WGS sequence"/>
</dbReference>
<proteinExistence type="predicted"/>
<organism evidence="1 2">
    <name type="scientific">Streptomyces lutosisoli</name>
    <dbReference type="NCBI Taxonomy" id="2665721"/>
    <lineage>
        <taxon>Bacteria</taxon>
        <taxon>Bacillati</taxon>
        <taxon>Actinomycetota</taxon>
        <taxon>Actinomycetes</taxon>
        <taxon>Kitasatosporales</taxon>
        <taxon>Streptomycetaceae</taxon>
        <taxon>Streptomyces</taxon>
    </lineage>
</organism>
<reference evidence="2" key="1">
    <citation type="journal article" date="2019" name="Int. J. Syst. Evol. Microbiol.">
        <title>The Global Catalogue of Microorganisms (GCM) 10K type strain sequencing project: providing services to taxonomists for standard genome sequencing and annotation.</title>
        <authorList>
            <consortium name="The Broad Institute Genomics Platform"/>
            <consortium name="The Broad Institute Genome Sequencing Center for Infectious Disease"/>
            <person name="Wu L."/>
            <person name="Ma J."/>
        </authorList>
    </citation>
    <scope>NUCLEOTIDE SEQUENCE [LARGE SCALE GENOMIC DNA]</scope>
    <source>
        <strain evidence="2">CGMCC 4.7198</strain>
    </source>
</reference>
<evidence type="ECO:0000313" key="2">
    <source>
        <dbReference type="Proteomes" id="UP001596957"/>
    </source>
</evidence>
<dbReference type="EMBL" id="JBHTEC010000006">
    <property type="protein sequence ID" value="MFD0287954.1"/>
    <property type="molecule type" value="Genomic_DNA"/>
</dbReference>
<name>A0ABW2VYM0_9ACTN</name>
<accession>A0ABW2VYM0</accession>
<gene>
    <name evidence="1" type="ORF">ACFQZP_41390</name>
</gene>